<dbReference type="InterPro" id="IPR036714">
    <property type="entry name" value="SDH_sf"/>
</dbReference>
<comment type="similarity">
    <text evidence="1">Belongs to the SdhE FAD assembly factor family.</text>
</comment>
<dbReference type="AlphaFoldDB" id="A0A4V3BA61"/>
<dbReference type="SUPFAM" id="SSF109910">
    <property type="entry name" value="YgfY-like"/>
    <property type="match status" value="1"/>
</dbReference>
<keyword evidence="5" id="KW-1185">Reference proteome</keyword>
<keyword evidence="3" id="KW-0143">Chaperone</keyword>
<dbReference type="Proteomes" id="UP000295701">
    <property type="component" value="Unassembled WGS sequence"/>
</dbReference>
<dbReference type="Pfam" id="PF03937">
    <property type="entry name" value="Sdh5"/>
    <property type="match status" value="1"/>
</dbReference>
<reference evidence="4 5" key="1">
    <citation type="submission" date="2019-03" db="EMBL/GenBank/DDBJ databases">
        <title>Primorskyibacter sp. SS33 isolated from sediments.</title>
        <authorList>
            <person name="Xunke S."/>
        </authorList>
    </citation>
    <scope>NUCLEOTIDE SEQUENCE [LARGE SCALE GENOMIC DNA]</scope>
    <source>
        <strain evidence="4 5">SS33</strain>
    </source>
</reference>
<dbReference type="GO" id="GO:0006099">
    <property type="term" value="P:tricarboxylic acid cycle"/>
    <property type="evidence" value="ECO:0007669"/>
    <property type="project" value="TreeGrafter"/>
</dbReference>
<evidence type="ECO:0000256" key="2">
    <source>
        <dbReference type="ARBA" id="ARBA00019418"/>
    </source>
</evidence>
<accession>A0A4V3BA61</accession>
<dbReference type="RefSeq" id="WP_133395769.1">
    <property type="nucleotide sequence ID" value="NZ_SNAA01000003.1"/>
</dbReference>
<dbReference type="PANTHER" id="PTHR12469:SF2">
    <property type="entry name" value="SUCCINATE DEHYDROGENASE ASSEMBLY FACTOR 2, MITOCHONDRIAL"/>
    <property type="match status" value="1"/>
</dbReference>
<name>A0A4V3BA61_9RHOB</name>
<evidence type="ECO:0000256" key="3">
    <source>
        <dbReference type="ARBA" id="ARBA00023186"/>
    </source>
</evidence>
<dbReference type="PANTHER" id="PTHR12469">
    <property type="entry name" value="PROTEIN EMI5 HOMOLOG, MITOCHONDRIAL"/>
    <property type="match status" value="1"/>
</dbReference>
<evidence type="ECO:0000313" key="4">
    <source>
        <dbReference type="EMBL" id="TDL81819.1"/>
    </source>
</evidence>
<gene>
    <name evidence="4" type="ORF">E2L08_03960</name>
</gene>
<dbReference type="OrthoDB" id="9807264at2"/>
<sequence>MTTEDPDIRLRRLRMRSSRRGIKEMDLILGAFAAGPLTTLEDEELAAYELMLSENDQDLYRWVSGQEDPPARFAPLIDRIRAEIVAAQGVARP</sequence>
<evidence type="ECO:0000313" key="5">
    <source>
        <dbReference type="Proteomes" id="UP000295701"/>
    </source>
</evidence>
<dbReference type="EMBL" id="SNAA01000003">
    <property type="protein sequence ID" value="TDL81819.1"/>
    <property type="molecule type" value="Genomic_DNA"/>
</dbReference>
<dbReference type="InterPro" id="IPR005631">
    <property type="entry name" value="SDH"/>
</dbReference>
<organism evidence="4 5">
    <name type="scientific">Palleronia sediminis</name>
    <dbReference type="NCBI Taxonomy" id="2547833"/>
    <lineage>
        <taxon>Bacteria</taxon>
        <taxon>Pseudomonadati</taxon>
        <taxon>Pseudomonadota</taxon>
        <taxon>Alphaproteobacteria</taxon>
        <taxon>Rhodobacterales</taxon>
        <taxon>Roseobacteraceae</taxon>
        <taxon>Palleronia</taxon>
    </lineage>
</organism>
<evidence type="ECO:0000256" key="1">
    <source>
        <dbReference type="ARBA" id="ARBA00008571"/>
    </source>
</evidence>
<dbReference type="Gene3D" id="1.10.150.250">
    <property type="entry name" value="Flavinator of succinate dehydrogenase"/>
    <property type="match status" value="1"/>
</dbReference>
<protein>
    <recommendedName>
        <fullName evidence="2">FAD assembly factor SdhE</fullName>
    </recommendedName>
</protein>
<proteinExistence type="inferred from homology"/>
<comment type="caution">
    <text evidence="4">The sequence shown here is derived from an EMBL/GenBank/DDBJ whole genome shotgun (WGS) entry which is preliminary data.</text>
</comment>